<dbReference type="EMBL" id="BBYR01000039">
    <property type="protein sequence ID" value="GAP36819.1"/>
    <property type="molecule type" value="Genomic_DNA"/>
</dbReference>
<dbReference type="Pfam" id="PF01075">
    <property type="entry name" value="Glyco_transf_9"/>
    <property type="match status" value="1"/>
</dbReference>
<reference evidence="15 16" key="2">
    <citation type="journal article" date="2016" name="Science">
        <title>A bacterium that degrades and assimilates poly(ethylene terephthalate).</title>
        <authorList>
            <person name="Yoshida S."/>
            <person name="Hiraga K."/>
            <person name="Takehana T."/>
            <person name="Taniguchi I."/>
            <person name="Yamaji H."/>
            <person name="Maeda Y."/>
            <person name="Toyohara K."/>
            <person name="Miyamoto K."/>
            <person name="Kimura Y."/>
            <person name="Oda K."/>
        </authorList>
    </citation>
    <scope>NUCLEOTIDE SEQUENCE [LARGE SCALE GENOMIC DNA]</scope>
    <source>
        <strain evidence="16">NBRC 110686 / TISTR 2288 / 201-F6</strain>
    </source>
</reference>
<evidence type="ECO:0000256" key="11">
    <source>
        <dbReference type="ARBA" id="ARBA00044190"/>
    </source>
</evidence>
<dbReference type="Gene3D" id="3.40.50.2000">
    <property type="entry name" value="Glycogen Phosphorylase B"/>
    <property type="match status" value="2"/>
</dbReference>
<evidence type="ECO:0000256" key="7">
    <source>
        <dbReference type="ARBA" id="ARBA00022985"/>
    </source>
</evidence>
<evidence type="ECO:0000313" key="15">
    <source>
        <dbReference type="EMBL" id="GAP36819.1"/>
    </source>
</evidence>
<keyword evidence="8" id="KW-0472">Membrane</keyword>
<dbReference type="GO" id="GO:0009244">
    <property type="term" value="P:lipopolysaccharide core region biosynthetic process"/>
    <property type="evidence" value="ECO:0007669"/>
    <property type="project" value="InterPro"/>
</dbReference>
<comment type="caution">
    <text evidence="15">The sequence shown here is derived from an EMBL/GenBank/DDBJ whole genome shotgun (WGS) entry which is preliminary data.</text>
</comment>
<dbReference type="InterPro" id="IPR051199">
    <property type="entry name" value="LPS_LOS_Heptosyltrfase"/>
</dbReference>
<keyword evidence="5 15" id="KW-0328">Glycosyltransferase</keyword>
<organism evidence="15 16">
    <name type="scientific">Piscinibacter sakaiensis</name>
    <name type="common">Ideonella sakaiensis</name>
    <dbReference type="NCBI Taxonomy" id="1547922"/>
    <lineage>
        <taxon>Bacteria</taxon>
        <taxon>Pseudomonadati</taxon>
        <taxon>Pseudomonadota</taxon>
        <taxon>Betaproteobacteria</taxon>
        <taxon>Burkholderiales</taxon>
        <taxon>Sphaerotilaceae</taxon>
        <taxon>Piscinibacter</taxon>
    </lineage>
</organism>
<dbReference type="CDD" id="cd03789">
    <property type="entry name" value="GT9_LPS_heptosyltransferase"/>
    <property type="match status" value="1"/>
</dbReference>
<dbReference type="InterPro" id="IPR002201">
    <property type="entry name" value="Glyco_trans_9"/>
</dbReference>
<keyword evidence="4" id="KW-0997">Cell inner membrane</keyword>
<dbReference type="GO" id="GO:0005886">
    <property type="term" value="C:plasma membrane"/>
    <property type="evidence" value="ECO:0007669"/>
    <property type="project" value="UniProtKB-SubCell"/>
</dbReference>
<name>A0A0K8P2R1_PISS1</name>
<dbReference type="PANTHER" id="PTHR30160:SF19">
    <property type="entry name" value="LIPOPOLYSACCHARIDE HEPTOSYLTRANSFERASE 1"/>
    <property type="match status" value="1"/>
</dbReference>
<accession>A0A0K8P2R1</accession>
<keyword evidence="6 15" id="KW-0808">Transferase</keyword>
<dbReference type="NCBIfam" id="TIGR02193">
    <property type="entry name" value="heptsyl_trn_I"/>
    <property type="match status" value="1"/>
</dbReference>
<comment type="subcellular location">
    <subcellularLocation>
        <location evidence="1">Cell inner membrane</location>
        <topology evidence="1">Peripheral membrane protein</topology>
        <orientation evidence="1">Cytoplasmic side</orientation>
    </subcellularLocation>
</comment>
<reference evidence="16" key="1">
    <citation type="submission" date="2015-07" db="EMBL/GenBank/DDBJ databases">
        <title>Discovery of a poly(ethylene terephthalate assimilation.</title>
        <authorList>
            <person name="Yoshida S."/>
            <person name="Hiraga K."/>
            <person name="Takehana T."/>
            <person name="Taniguchi I."/>
            <person name="Yamaji H."/>
            <person name="Maeda Y."/>
            <person name="Toyohara K."/>
            <person name="Miyamoto K."/>
            <person name="Kimura Y."/>
            <person name="Oda K."/>
        </authorList>
    </citation>
    <scope>NUCLEOTIDE SEQUENCE [LARGE SCALE GENOMIC DNA]</scope>
    <source>
        <strain evidence="16">NBRC 110686 / TISTR 2288 / 201-F6</strain>
    </source>
</reference>
<comment type="similarity">
    <text evidence="9">Belongs to the glycosyltransferase 9 family.</text>
</comment>
<dbReference type="GO" id="GO:0005829">
    <property type="term" value="C:cytosol"/>
    <property type="evidence" value="ECO:0007669"/>
    <property type="project" value="TreeGrafter"/>
</dbReference>
<proteinExistence type="inferred from homology"/>
<evidence type="ECO:0000256" key="14">
    <source>
        <dbReference type="SAM" id="MobiDB-lite"/>
    </source>
</evidence>
<keyword evidence="3" id="KW-1003">Cell membrane</keyword>
<evidence type="ECO:0000256" key="8">
    <source>
        <dbReference type="ARBA" id="ARBA00023136"/>
    </source>
</evidence>
<feature type="region of interest" description="Disordered" evidence="14">
    <location>
        <begin position="341"/>
        <end position="375"/>
    </location>
</feature>
<dbReference type="GO" id="GO:0008713">
    <property type="term" value="F:ADP-heptose-lipopolysaccharide heptosyltransferase activity"/>
    <property type="evidence" value="ECO:0007669"/>
    <property type="project" value="TreeGrafter"/>
</dbReference>
<dbReference type="InterPro" id="IPR011908">
    <property type="entry name" value="LipoPS_heptosylTferase-I"/>
</dbReference>
<evidence type="ECO:0000256" key="9">
    <source>
        <dbReference type="ARBA" id="ARBA00043995"/>
    </source>
</evidence>
<evidence type="ECO:0000256" key="1">
    <source>
        <dbReference type="ARBA" id="ARBA00004515"/>
    </source>
</evidence>
<dbReference type="EC" id="2.4.99.23" evidence="10"/>
<evidence type="ECO:0000256" key="2">
    <source>
        <dbReference type="ARBA" id="ARBA00004713"/>
    </source>
</evidence>
<evidence type="ECO:0000256" key="13">
    <source>
        <dbReference type="ARBA" id="ARBA00049201"/>
    </source>
</evidence>
<keyword evidence="16" id="KW-1185">Reference proteome</keyword>
<keyword evidence="7" id="KW-0448">Lipopolysaccharide biosynthesis</keyword>
<comment type="pathway">
    <text evidence="2">Bacterial outer membrane biogenesis; LPS core biosynthesis.</text>
</comment>
<comment type="catalytic activity">
    <reaction evidence="13">
        <text>an alpha-Kdo-(2-&gt;4)-alpha-Kdo-(2-&gt;6)-lipid A + ADP-L-glycero-beta-D-manno-heptose = an L-alpha-D-Hep-(1-&gt;5)-[alpha-Kdo-(2-&gt;4)]-alpha-Kdo-(2-&gt;6)-lipid A + ADP + H(+)</text>
        <dbReference type="Rhea" id="RHEA:74067"/>
        <dbReference type="ChEBI" id="CHEBI:15378"/>
        <dbReference type="ChEBI" id="CHEBI:61506"/>
        <dbReference type="ChEBI" id="CHEBI:176431"/>
        <dbReference type="ChEBI" id="CHEBI:193068"/>
        <dbReference type="ChEBI" id="CHEBI:456216"/>
        <dbReference type="EC" id="2.4.99.23"/>
    </reaction>
</comment>
<dbReference type="Proteomes" id="UP000037660">
    <property type="component" value="Unassembled WGS sequence"/>
</dbReference>
<dbReference type="SUPFAM" id="SSF53756">
    <property type="entry name" value="UDP-Glycosyltransferase/glycogen phosphorylase"/>
    <property type="match status" value="1"/>
</dbReference>
<protein>
    <recommendedName>
        <fullName evidence="11">Lipopolysaccharide heptosyltransferase 1</fullName>
        <ecNumber evidence="10">2.4.99.23</ecNumber>
    </recommendedName>
    <alternativeName>
        <fullName evidence="12">ADP-heptose:lipopolysaccharide heptosyltransferase I</fullName>
    </alternativeName>
</protein>
<feature type="compositionally biased region" description="Pro residues" evidence="14">
    <location>
        <begin position="349"/>
        <end position="367"/>
    </location>
</feature>
<evidence type="ECO:0000256" key="10">
    <source>
        <dbReference type="ARBA" id="ARBA00044041"/>
    </source>
</evidence>
<evidence type="ECO:0000256" key="12">
    <source>
        <dbReference type="ARBA" id="ARBA00044330"/>
    </source>
</evidence>
<dbReference type="PANTHER" id="PTHR30160">
    <property type="entry name" value="TETRAACYLDISACCHARIDE 4'-KINASE-RELATED"/>
    <property type="match status" value="1"/>
</dbReference>
<evidence type="ECO:0000256" key="3">
    <source>
        <dbReference type="ARBA" id="ARBA00022475"/>
    </source>
</evidence>
<evidence type="ECO:0000313" key="16">
    <source>
        <dbReference type="Proteomes" id="UP000037660"/>
    </source>
</evidence>
<dbReference type="AlphaFoldDB" id="A0A0K8P2R1"/>
<evidence type="ECO:0000256" key="5">
    <source>
        <dbReference type="ARBA" id="ARBA00022676"/>
    </source>
</evidence>
<gene>
    <name evidence="15" type="ORF">ISF6_2659</name>
</gene>
<evidence type="ECO:0000256" key="6">
    <source>
        <dbReference type="ARBA" id="ARBA00022679"/>
    </source>
</evidence>
<sequence>MPPAADPAPAPPRRVLIVKLSSLGDVVHAMPVVHDLHRAWPGVRVDWVVEPAFAPLVRRVDGVDGVIECPLRRWRKAWWTAAVRAEWRAFRARLGAAHYDAVIDLQGLTKSAVVARLARGTRHGLANRTEGSSHEWPARWLVDRAWTVPSRIHALDRSRCLVGQVTGRAPEGPPRFGLRARPLPAAEAEPPAGGPVAVFVHGTSRADKGWPEADWVALGRRLAQAGWRLRLPQADADEAARAARIAAAIGPAAAVWPRLPLDALADRLGAVQAVVGVDSGLSHIAVALERPHVQLYNWPTSWRTGPQPAHGHRHQLSVEGRPAPTLEAVWAAWQQVVAAAGVSAGPAQASPPPDAAPPDRVAPPLRPAPTEGPGG</sequence>
<evidence type="ECO:0000256" key="4">
    <source>
        <dbReference type="ARBA" id="ARBA00022519"/>
    </source>
</evidence>
<dbReference type="STRING" id="1547922.ISF6_2659"/>